<gene>
    <name evidence="3" type="ORF">DDIC_06960</name>
</gene>
<dbReference type="OrthoDB" id="9811471at2"/>
<dbReference type="AlphaFoldDB" id="A0A4P7UHZ6"/>
<dbReference type="GO" id="GO:0003824">
    <property type="term" value="F:catalytic activity"/>
    <property type="evidence" value="ECO:0007669"/>
    <property type="project" value="InterPro"/>
</dbReference>
<feature type="region of interest" description="Disordered" evidence="1">
    <location>
        <begin position="135"/>
        <end position="154"/>
    </location>
</feature>
<dbReference type="PANTHER" id="PTHR11895:SF67">
    <property type="entry name" value="AMIDASE DOMAIN-CONTAINING PROTEIN"/>
    <property type="match status" value="1"/>
</dbReference>
<dbReference type="Pfam" id="PF01425">
    <property type="entry name" value="Amidase"/>
    <property type="match status" value="1"/>
</dbReference>
<dbReference type="InterPro" id="IPR000120">
    <property type="entry name" value="Amidase"/>
</dbReference>
<dbReference type="InterPro" id="IPR036928">
    <property type="entry name" value="AS_sf"/>
</dbReference>
<dbReference type="SUPFAM" id="SSF75304">
    <property type="entry name" value="Amidase signature (AS) enzymes"/>
    <property type="match status" value="1"/>
</dbReference>
<dbReference type="EMBL" id="CP036295">
    <property type="protein sequence ID" value="QCC85619.1"/>
    <property type="molecule type" value="Genomic_DNA"/>
</dbReference>
<dbReference type="Proteomes" id="UP000297065">
    <property type="component" value="Chromosome"/>
</dbReference>
<organism evidence="3 4">
    <name type="scientific">Desulfovibrio desulfuricans</name>
    <dbReference type="NCBI Taxonomy" id="876"/>
    <lineage>
        <taxon>Bacteria</taxon>
        <taxon>Pseudomonadati</taxon>
        <taxon>Thermodesulfobacteriota</taxon>
        <taxon>Desulfovibrionia</taxon>
        <taxon>Desulfovibrionales</taxon>
        <taxon>Desulfovibrionaceae</taxon>
        <taxon>Desulfovibrio</taxon>
    </lineage>
</organism>
<evidence type="ECO:0000313" key="4">
    <source>
        <dbReference type="Proteomes" id="UP000297065"/>
    </source>
</evidence>
<dbReference type="InterPro" id="IPR023631">
    <property type="entry name" value="Amidase_dom"/>
</dbReference>
<sequence length="439" mass="46860">MPRFALPPVLGFDLFRKADAETLLRLYRELFLRVAASEGELFIFAEGGFRPKVVLDDLEEALRRWPDVAGRPPLFGVPVGIKDVFRTSGYAIRCGSLLPSALFAGDEAPLVTRLREAGAIVMGITATTEFTHAEPAATRNPCNRRHTPGGSSSGSAAGVRAGYFALALGTQTMGSVVRPAAFCGVRGVKPSQGLLPGQGIINFSPSLDQPGFFCATTQDAATTLSLFCDTQARGRKASTLFVVPEGAYMSEVEPGMRRAFDQYCDRLARLPGVRVMSMPVFDDWQGVYTRHQQLAAAELAQMHNAWFADFGPLYRPKTREFIELGQTLGEGVIEAGRASCADLRKKLDDLLAGMKADAFLAPAAPGEAPKGFASTGNPVMNVPWTHAGLPVLCLPMDTVRGGLPLGVQAAGRFGCDAELMALAPLLETAAAPMSSNPLP</sequence>
<evidence type="ECO:0000256" key="1">
    <source>
        <dbReference type="SAM" id="MobiDB-lite"/>
    </source>
</evidence>
<feature type="domain" description="Amidase" evidence="2">
    <location>
        <begin position="70"/>
        <end position="419"/>
    </location>
</feature>
<reference evidence="3 4" key="1">
    <citation type="submission" date="2019-02" db="EMBL/GenBank/DDBJ databases">
        <title>Complete Genome Sequence of Desulfovibrio desulfuricans IC1, a Sulfonate Utilizing Anaerobe.</title>
        <authorList>
            <person name="Day L.A."/>
            <person name="De Leon K.B."/>
            <person name="Wall J.D."/>
        </authorList>
    </citation>
    <scope>NUCLEOTIDE SEQUENCE [LARGE SCALE GENOMIC DNA]</scope>
    <source>
        <strain evidence="3 4">IC1</strain>
    </source>
</reference>
<protein>
    <submittedName>
        <fullName evidence="3">Amidase</fullName>
    </submittedName>
</protein>
<evidence type="ECO:0000259" key="2">
    <source>
        <dbReference type="Pfam" id="PF01425"/>
    </source>
</evidence>
<evidence type="ECO:0000313" key="3">
    <source>
        <dbReference type="EMBL" id="QCC85619.1"/>
    </source>
</evidence>
<dbReference type="PANTHER" id="PTHR11895">
    <property type="entry name" value="TRANSAMIDASE"/>
    <property type="match status" value="1"/>
</dbReference>
<dbReference type="Gene3D" id="3.90.1300.10">
    <property type="entry name" value="Amidase signature (AS) domain"/>
    <property type="match status" value="1"/>
</dbReference>
<dbReference type="RefSeq" id="WP_136399768.1">
    <property type="nucleotide sequence ID" value="NZ_CP036295.1"/>
</dbReference>
<accession>A0A4P7UHZ6</accession>
<name>A0A4P7UHZ6_DESDE</name>
<proteinExistence type="predicted"/>